<feature type="region of interest" description="Disordered" evidence="1">
    <location>
        <begin position="540"/>
        <end position="560"/>
    </location>
</feature>
<feature type="compositionally biased region" description="Basic and acidic residues" evidence="1">
    <location>
        <begin position="609"/>
        <end position="637"/>
    </location>
</feature>
<feature type="compositionally biased region" description="Pro residues" evidence="1">
    <location>
        <begin position="550"/>
        <end position="560"/>
    </location>
</feature>
<feature type="compositionally biased region" description="Basic and acidic residues" evidence="1">
    <location>
        <begin position="793"/>
        <end position="804"/>
    </location>
</feature>
<dbReference type="Proteomes" id="UP001190700">
    <property type="component" value="Unassembled WGS sequence"/>
</dbReference>
<organism evidence="2 3">
    <name type="scientific">Cymbomonas tetramitiformis</name>
    <dbReference type="NCBI Taxonomy" id="36881"/>
    <lineage>
        <taxon>Eukaryota</taxon>
        <taxon>Viridiplantae</taxon>
        <taxon>Chlorophyta</taxon>
        <taxon>Pyramimonadophyceae</taxon>
        <taxon>Pyramimonadales</taxon>
        <taxon>Pyramimonadaceae</taxon>
        <taxon>Cymbomonas</taxon>
    </lineage>
</organism>
<feature type="compositionally biased region" description="Basic residues" evidence="1">
    <location>
        <begin position="105"/>
        <end position="114"/>
    </location>
</feature>
<feature type="compositionally biased region" description="Low complexity" evidence="1">
    <location>
        <begin position="759"/>
        <end position="770"/>
    </location>
</feature>
<feature type="region of interest" description="Disordered" evidence="1">
    <location>
        <begin position="393"/>
        <end position="430"/>
    </location>
</feature>
<feature type="compositionally biased region" description="Basic and acidic residues" evidence="1">
    <location>
        <begin position="56"/>
        <end position="75"/>
    </location>
</feature>
<evidence type="ECO:0000256" key="1">
    <source>
        <dbReference type="SAM" id="MobiDB-lite"/>
    </source>
</evidence>
<accession>A0AAE0FWD4</accession>
<feature type="region of interest" description="Disordered" evidence="1">
    <location>
        <begin position="655"/>
        <end position="820"/>
    </location>
</feature>
<feature type="compositionally biased region" description="Acidic residues" evidence="1">
    <location>
        <begin position="289"/>
        <end position="308"/>
    </location>
</feature>
<feature type="region of interest" description="Disordered" evidence="1">
    <location>
        <begin position="605"/>
        <end position="641"/>
    </location>
</feature>
<feature type="region of interest" description="Disordered" evidence="1">
    <location>
        <begin position="851"/>
        <end position="979"/>
    </location>
</feature>
<comment type="caution">
    <text evidence="2">The sequence shown here is derived from an EMBL/GenBank/DDBJ whole genome shotgun (WGS) entry which is preliminary data.</text>
</comment>
<feature type="compositionally biased region" description="Low complexity" evidence="1">
    <location>
        <begin position="37"/>
        <end position="55"/>
    </location>
</feature>
<evidence type="ECO:0000313" key="2">
    <source>
        <dbReference type="EMBL" id="KAK3267013.1"/>
    </source>
</evidence>
<feature type="compositionally biased region" description="Acidic residues" evidence="1">
    <location>
        <begin position="132"/>
        <end position="153"/>
    </location>
</feature>
<keyword evidence="3" id="KW-1185">Reference proteome</keyword>
<feature type="compositionally biased region" description="Low complexity" evidence="1">
    <location>
        <begin position="723"/>
        <end position="749"/>
    </location>
</feature>
<protein>
    <submittedName>
        <fullName evidence="2">Uncharacterized protein</fullName>
    </submittedName>
</protein>
<name>A0AAE0FWD4_9CHLO</name>
<gene>
    <name evidence="2" type="ORF">CYMTET_24405</name>
</gene>
<proteinExistence type="predicted"/>
<evidence type="ECO:0000313" key="3">
    <source>
        <dbReference type="Proteomes" id="UP001190700"/>
    </source>
</evidence>
<dbReference type="AlphaFoldDB" id="A0AAE0FWD4"/>
<feature type="compositionally biased region" description="Basic and acidic residues" evidence="1">
    <location>
        <begin position="970"/>
        <end position="979"/>
    </location>
</feature>
<sequence>MEKEQKKEAAAAKKEAAAADAAAKAAETQRRKTETVALKAAAAAEKEAAAAAKAAAKAEAEAEAKAARAEAEAAKAEAGASADEEVAGEEASGSKAEGRSPVRASKGKKRKKTAKVASLLKMIDHKPAEPSVPEDEPEEPEEPEDLKEPEEPEEPVRRRGLLGDEALGYGYAVTPPTPAVAEEPSLSNWDEDPAQDPSPDPPPEDPPPEAEPHETFAQGMEDQGLDLGGAGGHPQDETVSDRASLNVDMFGIVEESSSLEASHRSPTGAVPPKRFSLPTFASKERPESEEVSDGEVSEDSEPAPEPEEELNKAALASGSGRWRMASTCIMKAALFKNALGGTVKRLATVPPNDTAVGRAPPIDTAVGRAPPIDAAGERAPPIDAAGDHLKEALNSPSRRSSTPENQSRAATALACASQEDEVEAESEGAASVASRLADLAEAPSGSATKWQSRRAPPPMVDYSNGLCEWEAAPSGQYKHGCITDRQFKGGGFNFEGKSKWGTLDLTQLELQMMQSTRQPITQEAEHISFDYPAEVAQASIPHAGGGQQPETPPMTHPPVPSEVTFQLAQFSEETNARDWDLRTRLKKGSHLPRLVEFKPEVSGRINPRRQLERDRQLERSGQRRSVVEEEHEQEGHMKVTIAVDQDRYYRLQDTEEGPPQATIQPREPITESPPPPLLGHRNSSRRQDTEHQPRVTHSSNPTGHRHQTNEGACGNIEQPPPAAGSAAAPPQSAPTARGSPPAGVSASGSFQRNLPRTISPSRSSSPPSFSGHARRAEPSRSMGSMSPQPMQALDRESPLRKEQSLPHLHTPSSAVRVKEDLVPLHSAADATPTPIQRGYRMKVQSCFDAEIPQEARAAAPESPTLHPRRTSQAHNRERPARITNPHEAAGARRRKSEDGGEEEAREPRSAPHLARKEARHLEDETSRAHPVILEAARGRQLSRTPAQSLAGSRSCSPAKKSRHGLRRPQGRHETPRSPP</sequence>
<feature type="compositionally biased region" description="Polar residues" evidence="1">
    <location>
        <begin position="394"/>
        <end position="409"/>
    </location>
</feature>
<feature type="compositionally biased region" description="Basic residues" evidence="1">
    <location>
        <begin position="959"/>
        <end position="969"/>
    </location>
</feature>
<feature type="compositionally biased region" description="Basic and acidic residues" evidence="1">
    <location>
        <begin position="1"/>
        <end position="17"/>
    </location>
</feature>
<feature type="compositionally biased region" description="Polar residues" evidence="1">
    <location>
        <begin position="941"/>
        <end position="955"/>
    </location>
</feature>
<feature type="compositionally biased region" description="Basic and acidic residues" evidence="1">
    <location>
        <begin position="905"/>
        <end position="927"/>
    </location>
</feature>
<feature type="region of interest" description="Disordered" evidence="1">
    <location>
        <begin position="1"/>
        <end position="317"/>
    </location>
</feature>
<dbReference type="EMBL" id="LGRX02012668">
    <property type="protein sequence ID" value="KAK3267013.1"/>
    <property type="molecule type" value="Genomic_DNA"/>
</dbReference>
<reference evidence="2 3" key="1">
    <citation type="journal article" date="2015" name="Genome Biol. Evol.">
        <title>Comparative Genomics of a Bacterivorous Green Alga Reveals Evolutionary Causalities and Consequences of Phago-Mixotrophic Mode of Nutrition.</title>
        <authorList>
            <person name="Burns J.A."/>
            <person name="Paasch A."/>
            <person name="Narechania A."/>
            <person name="Kim E."/>
        </authorList>
    </citation>
    <scope>NUCLEOTIDE SEQUENCE [LARGE SCALE GENOMIC DNA]</scope>
    <source>
        <strain evidence="2 3">PLY_AMNH</strain>
    </source>
</reference>